<gene>
    <name evidence="1" type="ORF">C9I99_11890</name>
</gene>
<comment type="caution">
    <text evidence="1">The sequence shown here is derived from an EMBL/GenBank/DDBJ whole genome shotgun (WGS) entry which is preliminary data.</text>
</comment>
<dbReference type="OrthoDB" id="6363732at2"/>
<dbReference type="Proteomes" id="UP000241222">
    <property type="component" value="Unassembled WGS sequence"/>
</dbReference>
<dbReference type="RefSeq" id="WP_107349097.1">
    <property type="nucleotide sequence ID" value="NZ_PYMH01000004.1"/>
</dbReference>
<dbReference type="AlphaFoldDB" id="A0A2T3IZG0"/>
<protein>
    <submittedName>
        <fullName evidence="1">Uncharacterized protein</fullName>
    </submittedName>
</protein>
<sequence length="174" mass="19743">MRFVFIPLFILLASFPSLANMKLKLTPEITLTLSQPNTIAHSLSSLLIRYDDGTMMHEHIDPERAFAPAINLTGIAPLFFRSLFEPETMQTLPDWLSALAKEQHAALGITLPVDNFLCGDVHVYHFFSKSYNTGHLFMISSNSVQRIEVTKDADLYQNLVNQLRTHHANCKRKT</sequence>
<dbReference type="EMBL" id="PYMH01000004">
    <property type="protein sequence ID" value="PSU34050.1"/>
    <property type="molecule type" value="Genomic_DNA"/>
</dbReference>
<organism evidence="1 2">
    <name type="scientific">Photobacterium lutimaris</name>
    <dbReference type="NCBI Taxonomy" id="388278"/>
    <lineage>
        <taxon>Bacteria</taxon>
        <taxon>Pseudomonadati</taxon>
        <taxon>Pseudomonadota</taxon>
        <taxon>Gammaproteobacteria</taxon>
        <taxon>Vibrionales</taxon>
        <taxon>Vibrionaceae</taxon>
        <taxon>Photobacterium</taxon>
    </lineage>
</organism>
<name>A0A2T3IZG0_9GAMM</name>
<evidence type="ECO:0000313" key="1">
    <source>
        <dbReference type="EMBL" id="PSU34050.1"/>
    </source>
</evidence>
<accession>A0A2T3IZG0</accession>
<proteinExistence type="predicted"/>
<evidence type="ECO:0000313" key="2">
    <source>
        <dbReference type="Proteomes" id="UP000241222"/>
    </source>
</evidence>
<keyword evidence="2" id="KW-1185">Reference proteome</keyword>
<reference evidence="1 2" key="1">
    <citation type="submission" date="2018-03" db="EMBL/GenBank/DDBJ databases">
        <title>Whole genome sequencing of Histamine producing bacteria.</title>
        <authorList>
            <person name="Butler K."/>
        </authorList>
    </citation>
    <scope>NUCLEOTIDE SEQUENCE [LARGE SCALE GENOMIC DNA]</scope>
    <source>
        <strain evidence="1 2">JCM 13586</strain>
    </source>
</reference>